<organism evidence="9 10">
    <name type="scientific">Coilia grayii</name>
    <name type="common">Gray's grenadier anchovy</name>
    <dbReference type="NCBI Taxonomy" id="363190"/>
    <lineage>
        <taxon>Eukaryota</taxon>
        <taxon>Metazoa</taxon>
        <taxon>Chordata</taxon>
        <taxon>Craniata</taxon>
        <taxon>Vertebrata</taxon>
        <taxon>Euteleostomi</taxon>
        <taxon>Actinopterygii</taxon>
        <taxon>Neopterygii</taxon>
        <taxon>Teleostei</taxon>
        <taxon>Clupei</taxon>
        <taxon>Clupeiformes</taxon>
        <taxon>Clupeoidei</taxon>
        <taxon>Engraulidae</taxon>
        <taxon>Coilinae</taxon>
        <taxon>Coilia</taxon>
    </lineage>
</organism>
<gene>
    <name evidence="9" type="ORF">ACEWY4_019975</name>
</gene>
<protein>
    <recommendedName>
        <fullName evidence="8">FXYD domain-containing ion transport regulator</fullName>
    </recommendedName>
</protein>
<dbReference type="PROSITE" id="PS01310">
    <property type="entry name" value="FXYD"/>
    <property type="match status" value="1"/>
</dbReference>
<evidence type="ECO:0000256" key="1">
    <source>
        <dbReference type="ARBA" id="ARBA00004167"/>
    </source>
</evidence>
<accession>A0ABD1JBA5</accession>
<evidence type="ECO:0000256" key="4">
    <source>
        <dbReference type="ARBA" id="ARBA00022692"/>
    </source>
</evidence>
<evidence type="ECO:0000256" key="8">
    <source>
        <dbReference type="RuleBase" id="RU364131"/>
    </source>
</evidence>
<dbReference type="InterPro" id="IPR047297">
    <property type="entry name" value="FXYD_motif"/>
</dbReference>
<feature type="transmembrane region" description="Helical" evidence="8">
    <location>
        <begin position="60"/>
        <end position="80"/>
    </location>
</feature>
<evidence type="ECO:0000256" key="2">
    <source>
        <dbReference type="ARBA" id="ARBA00005948"/>
    </source>
</evidence>
<proteinExistence type="inferred from homology"/>
<dbReference type="InterPro" id="IPR000272">
    <property type="entry name" value="Ion-transport_regulator_FXYD"/>
</dbReference>
<comment type="similarity">
    <text evidence="2 8">Belongs to the FXYD family.</text>
</comment>
<comment type="caution">
    <text evidence="9">The sequence shown here is derived from an EMBL/GenBank/DDBJ whole genome shotgun (WGS) entry which is preliminary data.</text>
</comment>
<evidence type="ECO:0000313" key="9">
    <source>
        <dbReference type="EMBL" id="KAL2084457.1"/>
    </source>
</evidence>
<dbReference type="EMBL" id="JBHFQA010000017">
    <property type="protein sequence ID" value="KAL2084457.1"/>
    <property type="molecule type" value="Genomic_DNA"/>
</dbReference>
<dbReference type="GO" id="GO:0016020">
    <property type="term" value="C:membrane"/>
    <property type="evidence" value="ECO:0007669"/>
    <property type="project" value="UniProtKB-SubCell"/>
</dbReference>
<dbReference type="Pfam" id="PF02038">
    <property type="entry name" value="ATP1G1_PLM_MAT8"/>
    <property type="match status" value="1"/>
</dbReference>
<keyword evidence="6 8" id="KW-0406">Ion transport</keyword>
<keyword evidence="10" id="KW-1185">Reference proteome</keyword>
<evidence type="ECO:0000256" key="5">
    <source>
        <dbReference type="ARBA" id="ARBA00022989"/>
    </source>
</evidence>
<evidence type="ECO:0000313" key="10">
    <source>
        <dbReference type="Proteomes" id="UP001591681"/>
    </source>
</evidence>
<name>A0ABD1JBA5_9TELE</name>
<dbReference type="Gene3D" id="1.20.5.780">
    <property type="entry name" value="Single helix bin"/>
    <property type="match status" value="1"/>
</dbReference>
<evidence type="ECO:0000256" key="3">
    <source>
        <dbReference type="ARBA" id="ARBA00022448"/>
    </source>
</evidence>
<dbReference type="AlphaFoldDB" id="A0ABD1JBA5"/>
<dbReference type="GO" id="GO:0006811">
    <property type="term" value="P:monoatomic ion transport"/>
    <property type="evidence" value="ECO:0007669"/>
    <property type="project" value="UniProtKB-KW"/>
</dbReference>
<keyword evidence="3 8" id="KW-0813">Transport</keyword>
<dbReference type="CDD" id="cd20324">
    <property type="entry name" value="FXYD6"/>
    <property type="match status" value="1"/>
</dbReference>
<dbReference type="Proteomes" id="UP001591681">
    <property type="component" value="Unassembled WGS sequence"/>
</dbReference>
<comment type="subcellular location">
    <subcellularLocation>
        <location evidence="1">Membrane</location>
        <topology evidence="1">Single-pass membrane protein</topology>
    </subcellularLocation>
</comment>
<evidence type="ECO:0000256" key="6">
    <source>
        <dbReference type="ARBA" id="ARBA00023065"/>
    </source>
</evidence>
<dbReference type="PANTHER" id="PTHR14132">
    <property type="entry name" value="SODIUM/POTASSIUM-TRANSPORTING ATPASE SUBUNIT GAMMA"/>
    <property type="match status" value="1"/>
</dbReference>
<keyword evidence="7 8" id="KW-0472">Membrane</keyword>
<sequence>MPQRSAFSTWIPARMDLSLMVAFCSCLVPVFGSAFGREMPASAMSSEDYDSPFSYDYESLRIGGLVFAVTLFVLGLVLIFSRKCQCKSAKGCSHEELNTMYGHDRPRPGIHFILCQPPPPGGQRRALHGCIEDYSWRSADFAVMFLEEGFMCMLSTMLARCHNNTDIRTAGYRL</sequence>
<evidence type="ECO:0000256" key="7">
    <source>
        <dbReference type="ARBA" id="ARBA00023136"/>
    </source>
</evidence>
<reference evidence="9 10" key="1">
    <citation type="submission" date="2024-09" db="EMBL/GenBank/DDBJ databases">
        <title>A chromosome-level genome assembly of Gray's grenadier anchovy, Coilia grayii.</title>
        <authorList>
            <person name="Fu Z."/>
        </authorList>
    </citation>
    <scope>NUCLEOTIDE SEQUENCE [LARGE SCALE GENOMIC DNA]</scope>
    <source>
        <strain evidence="9">G4</strain>
        <tissue evidence="9">Muscle</tissue>
    </source>
</reference>
<keyword evidence="5 8" id="KW-1133">Transmembrane helix</keyword>
<keyword evidence="4 8" id="KW-0812">Transmembrane</keyword>